<reference evidence="2" key="1">
    <citation type="submission" date="2021-06" db="EMBL/GenBank/DDBJ databases">
        <title>Comparative genomics, transcriptomics and evolutionary studies reveal genomic signatures of adaptation to plant cell wall in hemibiotrophic fungi.</title>
        <authorList>
            <consortium name="DOE Joint Genome Institute"/>
            <person name="Baroncelli R."/>
            <person name="Diaz J.F."/>
            <person name="Benocci T."/>
            <person name="Peng M."/>
            <person name="Battaglia E."/>
            <person name="Haridas S."/>
            <person name="Andreopoulos W."/>
            <person name="Labutti K."/>
            <person name="Pangilinan J."/>
            <person name="Floch G.L."/>
            <person name="Makela M.R."/>
            <person name="Henrissat B."/>
            <person name="Grigoriev I.V."/>
            <person name="Crouch J.A."/>
            <person name="De Vries R.P."/>
            <person name="Sukno S.A."/>
            <person name="Thon M.R."/>
        </authorList>
    </citation>
    <scope>NUCLEOTIDE SEQUENCE</scope>
    <source>
        <strain evidence="2">CBS 125086</strain>
    </source>
</reference>
<sequence>MTDTTTALCRHMSTCLLIDTASNDPFLPPWSPPSSSPPPQVFDLRRSMVWFGEKHRFRSSSSSSWDKTAPIARRVRTRHATQQPPVSAVDSSPRGSSRHPSLFRTANAPNRRNSLLPNQPRLSINASRLSCAGVRNQSRAKDEGAALASTGAGCLPLLRCMSPSCRSAPPNCFCTAPIHTFACIRTIMLVALGPGP</sequence>
<name>A0AAD8UZD5_9PEZI</name>
<dbReference type="Proteomes" id="UP001230504">
    <property type="component" value="Unassembled WGS sequence"/>
</dbReference>
<comment type="caution">
    <text evidence="2">The sequence shown here is derived from an EMBL/GenBank/DDBJ whole genome shotgun (WGS) entry which is preliminary data.</text>
</comment>
<feature type="compositionally biased region" description="Polar residues" evidence="1">
    <location>
        <begin position="80"/>
        <end position="99"/>
    </location>
</feature>
<dbReference type="AlphaFoldDB" id="A0AAD8UZD5"/>
<feature type="compositionally biased region" description="Polar residues" evidence="1">
    <location>
        <begin position="107"/>
        <end position="119"/>
    </location>
</feature>
<evidence type="ECO:0000313" key="3">
    <source>
        <dbReference type="Proteomes" id="UP001230504"/>
    </source>
</evidence>
<dbReference type="GeneID" id="85437318"/>
<feature type="region of interest" description="Disordered" evidence="1">
    <location>
        <begin position="75"/>
        <end position="119"/>
    </location>
</feature>
<proteinExistence type="predicted"/>
<accession>A0AAD8UZD5</accession>
<dbReference type="EMBL" id="JAHLJV010000090">
    <property type="protein sequence ID" value="KAK1573537.1"/>
    <property type="molecule type" value="Genomic_DNA"/>
</dbReference>
<gene>
    <name evidence="2" type="ORF">LY79DRAFT_409834</name>
</gene>
<protein>
    <submittedName>
        <fullName evidence="2">Uncharacterized protein</fullName>
    </submittedName>
</protein>
<organism evidence="2 3">
    <name type="scientific">Colletotrichum navitas</name>
    <dbReference type="NCBI Taxonomy" id="681940"/>
    <lineage>
        <taxon>Eukaryota</taxon>
        <taxon>Fungi</taxon>
        <taxon>Dikarya</taxon>
        <taxon>Ascomycota</taxon>
        <taxon>Pezizomycotina</taxon>
        <taxon>Sordariomycetes</taxon>
        <taxon>Hypocreomycetidae</taxon>
        <taxon>Glomerellales</taxon>
        <taxon>Glomerellaceae</taxon>
        <taxon>Colletotrichum</taxon>
        <taxon>Colletotrichum graminicola species complex</taxon>
    </lineage>
</organism>
<evidence type="ECO:0000256" key="1">
    <source>
        <dbReference type="SAM" id="MobiDB-lite"/>
    </source>
</evidence>
<evidence type="ECO:0000313" key="2">
    <source>
        <dbReference type="EMBL" id="KAK1573537.1"/>
    </source>
</evidence>
<dbReference type="RefSeq" id="XP_060409142.1">
    <property type="nucleotide sequence ID" value="XM_060553078.1"/>
</dbReference>
<keyword evidence="3" id="KW-1185">Reference proteome</keyword>